<reference evidence="2 3" key="1">
    <citation type="journal article" date="2018" name="G3 (Bethesda)">
        <title>Phylogenetic and Phylogenomic Definition of Rhizopus Species.</title>
        <authorList>
            <person name="Gryganskyi A.P."/>
            <person name="Golan J."/>
            <person name="Dolatabadi S."/>
            <person name="Mondo S."/>
            <person name="Robb S."/>
            <person name="Idnurm A."/>
            <person name="Muszewska A."/>
            <person name="Steczkiewicz K."/>
            <person name="Masonjones S."/>
            <person name="Liao H.L."/>
            <person name="Gajdeczka M.T."/>
            <person name="Anike F."/>
            <person name="Vuek A."/>
            <person name="Anishchenko I.M."/>
            <person name="Voigt K."/>
            <person name="de Hoog G.S."/>
            <person name="Smith M.E."/>
            <person name="Heitman J."/>
            <person name="Vilgalys R."/>
            <person name="Stajich J.E."/>
        </authorList>
    </citation>
    <scope>NUCLEOTIDE SEQUENCE [LARGE SCALE GENOMIC DNA]</scope>
    <source>
        <strain evidence="2 3">LSU 92-RS-03</strain>
    </source>
</reference>
<name>A0A367JFW4_RHIST</name>
<evidence type="ECO:0000313" key="3">
    <source>
        <dbReference type="Proteomes" id="UP000253551"/>
    </source>
</evidence>
<evidence type="ECO:0000313" key="2">
    <source>
        <dbReference type="EMBL" id="RCH88843.1"/>
    </source>
</evidence>
<comment type="caution">
    <text evidence="2">The sequence shown here is derived from an EMBL/GenBank/DDBJ whole genome shotgun (WGS) entry which is preliminary data.</text>
</comment>
<proteinExistence type="predicted"/>
<dbReference type="Proteomes" id="UP000253551">
    <property type="component" value="Unassembled WGS sequence"/>
</dbReference>
<sequence>PTSFQQKHSKSNMLLNEDKIKPREIKAFKLKIKVTTNILGTPGVPDSIALDSSPETPSGVNSQLNHAASMPTFNNQDQL</sequence>
<protein>
    <submittedName>
        <fullName evidence="2">Uncharacterized protein</fullName>
    </submittedName>
</protein>
<dbReference type="AlphaFoldDB" id="A0A367JFW4"/>
<organism evidence="2 3">
    <name type="scientific">Rhizopus stolonifer</name>
    <name type="common">Rhizopus nigricans</name>
    <dbReference type="NCBI Taxonomy" id="4846"/>
    <lineage>
        <taxon>Eukaryota</taxon>
        <taxon>Fungi</taxon>
        <taxon>Fungi incertae sedis</taxon>
        <taxon>Mucoromycota</taxon>
        <taxon>Mucoromycotina</taxon>
        <taxon>Mucoromycetes</taxon>
        <taxon>Mucorales</taxon>
        <taxon>Mucorineae</taxon>
        <taxon>Rhizopodaceae</taxon>
        <taxon>Rhizopus</taxon>
    </lineage>
</organism>
<dbReference type="EMBL" id="PJQM01003446">
    <property type="protein sequence ID" value="RCH88843.1"/>
    <property type="molecule type" value="Genomic_DNA"/>
</dbReference>
<accession>A0A367JFW4</accession>
<keyword evidence="3" id="KW-1185">Reference proteome</keyword>
<feature type="region of interest" description="Disordered" evidence="1">
    <location>
        <begin position="43"/>
        <end position="79"/>
    </location>
</feature>
<feature type="compositionally biased region" description="Polar residues" evidence="1">
    <location>
        <begin position="53"/>
        <end position="79"/>
    </location>
</feature>
<evidence type="ECO:0000256" key="1">
    <source>
        <dbReference type="SAM" id="MobiDB-lite"/>
    </source>
</evidence>
<feature type="non-terminal residue" evidence="2">
    <location>
        <position position="1"/>
    </location>
</feature>
<gene>
    <name evidence="2" type="ORF">CU098_008212</name>
</gene>